<protein>
    <submittedName>
        <fullName evidence="6">Phage portal protein</fullName>
    </submittedName>
</protein>
<evidence type="ECO:0000259" key="5">
    <source>
        <dbReference type="Pfam" id="PF04586"/>
    </source>
</evidence>
<dbReference type="Proteomes" id="UP000622245">
    <property type="component" value="Unassembled WGS sequence"/>
</dbReference>
<name>A0ABS1Y9R2_9ACTN</name>
<accession>A0ABS1Y9R2</accession>
<evidence type="ECO:0000256" key="3">
    <source>
        <dbReference type="ARBA" id="ARBA00022801"/>
    </source>
</evidence>
<organism evidence="6 7">
    <name type="scientific">Micromonospora tarensis</name>
    <dbReference type="NCBI Taxonomy" id="2806100"/>
    <lineage>
        <taxon>Bacteria</taxon>
        <taxon>Bacillati</taxon>
        <taxon>Actinomycetota</taxon>
        <taxon>Actinomycetes</taxon>
        <taxon>Micromonosporales</taxon>
        <taxon>Micromonosporaceae</taxon>
        <taxon>Micromonospora</taxon>
    </lineage>
</organism>
<dbReference type="InterPro" id="IPR054613">
    <property type="entry name" value="Peptidase_S78_dom"/>
</dbReference>
<gene>
    <name evidence="6" type="ORF">JM949_00950</name>
</gene>
<feature type="domain" description="Prohead serine protease" evidence="5">
    <location>
        <begin position="437"/>
        <end position="582"/>
    </location>
</feature>
<feature type="region of interest" description="Disordered" evidence="4">
    <location>
        <begin position="581"/>
        <end position="620"/>
    </location>
</feature>
<dbReference type="Pfam" id="PF04586">
    <property type="entry name" value="Peptidase_S78"/>
    <property type="match status" value="1"/>
</dbReference>
<dbReference type="SUPFAM" id="SSF56563">
    <property type="entry name" value="Major capsid protein gp5"/>
    <property type="match status" value="1"/>
</dbReference>
<keyword evidence="2" id="KW-0645">Protease</keyword>
<feature type="compositionally biased region" description="Low complexity" evidence="4">
    <location>
        <begin position="591"/>
        <end position="620"/>
    </location>
</feature>
<dbReference type="Pfam" id="PF04860">
    <property type="entry name" value="Phage_portal"/>
    <property type="match status" value="1"/>
</dbReference>
<dbReference type="Gene3D" id="3.30.1120.70">
    <property type="match status" value="1"/>
</dbReference>
<proteinExistence type="predicted"/>
<evidence type="ECO:0000256" key="1">
    <source>
        <dbReference type="ARBA" id="ARBA00022612"/>
    </source>
</evidence>
<reference evidence="6 7" key="1">
    <citation type="submission" date="2021-01" db="EMBL/GenBank/DDBJ databases">
        <title>Draft genome sequence of Micromonospora sp. strain STR1s_6.</title>
        <authorList>
            <person name="Karlyshev A."/>
            <person name="Jawad R."/>
        </authorList>
    </citation>
    <scope>NUCLEOTIDE SEQUENCE [LARGE SCALE GENOMIC DNA]</scope>
    <source>
        <strain evidence="6 7">STR1S-6</strain>
    </source>
</reference>
<keyword evidence="3" id="KW-0378">Hydrolase</keyword>
<sequence>MGLWAQVRELFRLPSLPPGYAQFDADDETPPRPVDRVIGEMMGGGIAPKVSRQSALSVPAVLRGRNLICSISTLPLVQYARNWQVEPLPLLEQIDPDVPNVVTLAQTIEDLLFEGISWWRITETTDGTDKGFPTAARHLDVTSVSLNPPSNRQPPAPLPSGEEPRGAVVYVAGEEVSASKIIRFDSPNPGLLKTAGRAIRRAILLDQAAALYADDPRPLDYFTPTLDADPVTDDEVEDMIRKWITARKARATGYVPAALKYNTVDQPTPADLQLVELQKRAALDIANALGLDPEDLGISTTSRTYQNDTDRRQDRINDVLSPFMSAITDRLSMRDVTRPGHLVRFDLDDYMRADPLTRWQVYEKAKTMDVITTEEIRDAERKPPLPAGTKRTAKPGNVVALRPAGVTFADDEPAKGMTFATFDFAAAATPPTVDLESRTITGMAVPYNAVARKYGLKFRFLPGSLEYSDVSRIKHLKDHYTPVGVTLSVEETKAGPIVKLSVLGGPEGSATRLERDQLLYDAKEGLYDGLSIGVDFSMDPKAGDVEWNEKDQVYDVKRASWRETSTTPMPAFDDARVTKVAASRSAKESGMPETMTEPTTAPAAPAAAPTQPAATETVAAPPAAQPGVTLSIDQLASFVAATGGTGVALTAEQLFALAARPGGLAALFNPAPPVVERQTVDPTRAVALTASVTEPAPYRFDHKGNIMRGSHDFSSDLIAGLKSGDKAAYDRALSVVSERFDVSRAFDTDRADTGALNPSRQRPDMYVDQRTYRYPVWEAINKGTLTDVTPFVFPKFNSASGLVNNHTEGVEPTPGTFTVTSQTVTPAAVSGKAEITREVWDQGGNPQVSGLIWRQMEKGWYEALEARAVAVLDAATPTAIALTAGVKDDVLDDELTAALVLLQFVRGGFSMDNLFTQVDLYKALAAAEDSTGRKLYPALGPANASGAARARWSALDINGIAALPAWALAASGAVVASSYLFDSESVHGWASAPNRLDFEYQVKSVEIAIWGYGATAISDLAGVREITYDPVAP</sequence>
<evidence type="ECO:0000313" key="6">
    <source>
        <dbReference type="EMBL" id="MBM0274129.1"/>
    </source>
</evidence>
<keyword evidence="1" id="KW-1188">Viral release from host cell</keyword>
<dbReference type="InterPro" id="IPR006944">
    <property type="entry name" value="Phage/GTA_portal"/>
</dbReference>
<evidence type="ECO:0000256" key="2">
    <source>
        <dbReference type="ARBA" id="ARBA00022670"/>
    </source>
</evidence>
<evidence type="ECO:0000256" key="4">
    <source>
        <dbReference type="SAM" id="MobiDB-lite"/>
    </source>
</evidence>
<evidence type="ECO:0000313" key="7">
    <source>
        <dbReference type="Proteomes" id="UP000622245"/>
    </source>
</evidence>
<comment type="caution">
    <text evidence="6">The sequence shown here is derived from an EMBL/GenBank/DDBJ whole genome shotgun (WGS) entry which is preliminary data.</text>
</comment>
<keyword evidence="7" id="KW-1185">Reference proteome</keyword>
<dbReference type="EMBL" id="JAEVHL010000002">
    <property type="protein sequence ID" value="MBM0274129.1"/>
    <property type="molecule type" value="Genomic_DNA"/>
</dbReference>
<dbReference type="Gene3D" id="1.20.1270.210">
    <property type="match status" value="1"/>
</dbReference>
<dbReference type="RefSeq" id="WP_203146559.1">
    <property type="nucleotide sequence ID" value="NZ_JAEVHL010000002.1"/>
</dbReference>
<feature type="region of interest" description="Disordered" evidence="4">
    <location>
        <begin position="143"/>
        <end position="164"/>
    </location>
</feature>
<dbReference type="Gene3D" id="3.40.140.120">
    <property type="match status" value="1"/>
</dbReference>